<dbReference type="Proteomes" id="UP000820669">
    <property type="component" value="Unassembled WGS sequence"/>
</dbReference>
<protein>
    <recommendedName>
        <fullName evidence="1">MEDS domain-containing protein</fullName>
    </recommendedName>
</protein>
<dbReference type="Pfam" id="PF14417">
    <property type="entry name" value="MEDS"/>
    <property type="match status" value="1"/>
</dbReference>
<dbReference type="EMBL" id="JAAXLA010000006">
    <property type="protein sequence ID" value="NMH96781.1"/>
    <property type="molecule type" value="Genomic_DNA"/>
</dbReference>
<sequence length="227" mass="25306">MTPAVNRSEPGPVATIAGLPLNPHDHLCVLYRGESQRDELMVDFLAEGVEAGHKCYCMIAPTEHGWIASAVSERGGADAAPDDDAAEIGELEFTEPSGSHLQTGGFASERMLKFWDDWGVRTYEQQHRTFARIGADMSWAKPLIAPDFIEDLARYESRFNLWSSHYPQVTACMYDLDKFGGEVVVPVIMVHPKVWMDGIVLENPYYLDSEYLLADEIGPLTGEKPEE</sequence>
<accession>A0ABX1S8U0</accession>
<keyword evidence="3" id="KW-1185">Reference proteome</keyword>
<comment type="caution">
    <text evidence="2">The sequence shown here is derived from an EMBL/GenBank/DDBJ whole genome shotgun (WGS) entry which is preliminary data.</text>
</comment>
<proteinExistence type="predicted"/>
<organism evidence="2 3">
    <name type="scientific">Pseudonocardia acidicola</name>
    <dbReference type="NCBI Taxonomy" id="2724939"/>
    <lineage>
        <taxon>Bacteria</taxon>
        <taxon>Bacillati</taxon>
        <taxon>Actinomycetota</taxon>
        <taxon>Actinomycetes</taxon>
        <taxon>Pseudonocardiales</taxon>
        <taxon>Pseudonocardiaceae</taxon>
        <taxon>Pseudonocardia</taxon>
    </lineage>
</organism>
<evidence type="ECO:0000259" key="1">
    <source>
        <dbReference type="Pfam" id="PF14417"/>
    </source>
</evidence>
<name>A0ABX1S8U0_9PSEU</name>
<evidence type="ECO:0000313" key="3">
    <source>
        <dbReference type="Proteomes" id="UP000820669"/>
    </source>
</evidence>
<evidence type="ECO:0000313" key="2">
    <source>
        <dbReference type="EMBL" id="NMH96781.1"/>
    </source>
</evidence>
<reference evidence="2 3" key="1">
    <citation type="submission" date="2020-04" db="EMBL/GenBank/DDBJ databases">
        <authorList>
            <person name="Klaysubun C."/>
            <person name="Duangmal K."/>
            <person name="Lipun K."/>
        </authorList>
    </citation>
    <scope>NUCLEOTIDE SEQUENCE [LARGE SCALE GENOMIC DNA]</scope>
    <source>
        <strain evidence="2 3">K10HN5</strain>
    </source>
</reference>
<feature type="domain" description="MEDS" evidence="1">
    <location>
        <begin position="25"/>
        <end position="192"/>
    </location>
</feature>
<dbReference type="RefSeq" id="WP_169380154.1">
    <property type="nucleotide sequence ID" value="NZ_JAAXLA010000006.1"/>
</dbReference>
<dbReference type="InterPro" id="IPR025847">
    <property type="entry name" value="MEDS_domain"/>
</dbReference>
<gene>
    <name evidence="2" type="ORF">HF526_05540</name>
</gene>